<organism evidence="2 4">
    <name type="scientific">Bifidobacterium eulemuris</name>
    <dbReference type="NCBI Taxonomy" id="1765219"/>
    <lineage>
        <taxon>Bacteria</taxon>
        <taxon>Bacillati</taxon>
        <taxon>Actinomycetota</taxon>
        <taxon>Actinomycetes</taxon>
        <taxon>Bifidobacteriales</taxon>
        <taxon>Bifidobacteriaceae</taxon>
        <taxon>Bifidobacterium</taxon>
    </lineage>
</organism>
<evidence type="ECO:0000256" key="1">
    <source>
        <dbReference type="SAM" id="MobiDB-lite"/>
    </source>
</evidence>
<evidence type="ECO:0000313" key="2">
    <source>
        <dbReference type="EMBL" id="OZG69399.1"/>
    </source>
</evidence>
<name>A0A261GD75_9BIFI</name>
<dbReference type="AlphaFoldDB" id="A0A261GD75"/>
<evidence type="ECO:0000313" key="5">
    <source>
        <dbReference type="Proteomes" id="UP000593943"/>
    </source>
</evidence>
<proteinExistence type="predicted"/>
<evidence type="ECO:0000313" key="3">
    <source>
        <dbReference type="EMBL" id="QOL31119.1"/>
    </source>
</evidence>
<dbReference type="KEGG" id="beu:BE0216_00540"/>
<dbReference type="Proteomes" id="UP000593943">
    <property type="component" value="Chromosome"/>
</dbReference>
<accession>A0A261GD75</accession>
<evidence type="ECO:0000313" key="4">
    <source>
        <dbReference type="Proteomes" id="UP000216057"/>
    </source>
</evidence>
<dbReference type="OrthoDB" id="3237969at2"/>
<dbReference type="RefSeq" id="WP_143249275.1">
    <property type="nucleotide sequence ID" value="NZ_CP062938.1"/>
</dbReference>
<reference evidence="2 4" key="1">
    <citation type="journal article" date="2017" name="BMC Genomics">
        <title>Comparative genomic and phylogenomic analyses of the Bifidobacteriaceae family.</title>
        <authorList>
            <person name="Lugli G.A."/>
            <person name="Milani C."/>
            <person name="Turroni F."/>
            <person name="Duranti S."/>
            <person name="Mancabelli L."/>
            <person name="Mangifesta M."/>
            <person name="Ferrario C."/>
            <person name="Modesto M."/>
            <person name="Mattarelli P."/>
            <person name="Jiri K."/>
            <person name="van Sinderen D."/>
            <person name="Ventura M."/>
        </authorList>
    </citation>
    <scope>NUCLEOTIDE SEQUENCE [LARGE SCALE GENOMIC DNA]</scope>
    <source>
        <strain evidence="2 4">DSM 100216</strain>
    </source>
</reference>
<dbReference type="Proteomes" id="UP000216057">
    <property type="component" value="Unassembled WGS sequence"/>
</dbReference>
<keyword evidence="5" id="KW-1185">Reference proteome</keyword>
<dbReference type="EMBL" id="MWWZ01000004">
    <property type="protein sequence ID" value="OZG69399.1"/>
    <property type="molecule type" value="Genomic_DNA"/>
</dbReference>
<sequence>MHSYGEVRLDDAQRERVRLVRDRCRALTILGDCMVRWEELAASIYYAPIRTNPAELLVGLFDFGADAAMLDPGIGRNLLIGVFLDAWAALPHRAYGGQTPEEAGERLPIIDPNDPLFD</sequence>
<dbReference type="EMBL" id="CP062938">
    <property type="protein sequence ID" value="QOL31119.1"/>
    <property type="molecule type" value="Genomic_DNA"/>
</dbReference>
<reference evidence="3 5" key="2">
    <citation type="submission" date="2020-10" db="EMBL/GenBank/DDBJ databases">
        <title>Genome sequencing of Bifidobacterium eulemuris_DSMZ_100216.</title>
        <authorList>
            <person name="Kim J."/>
        </authorList>
    </citation>
    <scope>NUCLEOTIDE SEQUENCE [LARGE SCALE GENOMIC DNA]</scope>
    <source>
        <strain evidence="3 5">DSM 100216</strain>
    </source>
</reference>
<gene>
    <name evidence="3" type="ORF">BE0216_00540</name>
    <name evidence="2" type="ORF">BEUL_0805</name>
</gene>
<feature type="region of interest" description="Disordered" evidence="1">
    <location>
        <begin position="98"/>
        <end position="118"/>
    </location>
</feature>
<protein>
    <submittedName>
        <fullName evidence="2">Uncharacterized protein</fullName>
    </submittedName>
</protein>